<reference evidence="2 3" key="1">
    <citation type="submission" date="2020-05" db="EMBL/GenBank/DDBJ databases">
        <title>Identification and distribution of gene clusters putatively required for synthesis of sphingolipid metabolism inhibitors in phylogenetically diverse species of the filamentous fungus Fusarium.</title>
        <authorList>
            <person name="Kim H.-S."/>
            <person name="Busman M."/>
            <person name="Brown D.W."/>
            <person name="Divon H."/>
            <person name="Uhlig S."/>
            <person name="Proctor R.H."/>
        </authorList>
    </citation>
    <scope>NUCLEOTIDE SEQUENCE [LARGE SCALE GENOMIC DNA]</scope>
    <source>
        <strain evidence="2 3">NRRL 25211</strain>
    </source>
</reference>
<dbReference type="GO" id="GO:0016301">
    <property type="term" value="F:kinase activity"/>
    <property type="evidence" value="ECO:0007669"/>
    <property type="project" value="UniProtKB-KW"/>
</dbReference>
<name>A0A8H5PPC3_9HYPO</name>
<keyword evidence="2" id="KW-0418">Kinase</keyword>
<protein>
    <submittedName>
        <fullName evidence="2">CMGC SRPK kinase</fullName>
    </submittedName>
</protein>
<keyword evidence="2" id="KW-0808">Transferase</keyword>
<proteinExistence type="predicted"/>
<organism evidence="2 3">
    <name type="scientific">Fusarium pseudoanthophilum</name>
    <dbReference type="NCBI Taxonomy" id="48495"/>
    <lineage>
        <taxon>Eukaryota</taxon>
        <taxon>Fungi</taxon>
        <taxon>Dikarya</taxon>
        <taxon>Ascomycota</taxon>
        <taxon>Pezizomycotina</taxon>
        <taxon>Sordariomycetes</taxon>
        <taxon>Hypocreomycetidae</taxon>
        <taxon>Hypocreales</taxon>
        <taxon>Nectriaceae</taxon>
        <taxon>Fusarium</taxon>
        <taxon>Fusarium fujikuroi species complex</taxon>
    </lineage>
</organism>
<dbReference type="Proteomes" id="UP000544095">
    <property type="component" value="Unassembled WGS sequence"/>
</dbReference>
<dbReference type="EMBL" id="JAAOAR010000118">
    <property type="protein sequence ID" value="KAF5600052.1"/>
    <property type="molecule type" value="Genomic_DNA"/>
</dbReference>
<evidence type="ECO:0000313" key="3">
    <source>
        <dbReference type="Proteomes" id="UP000544095"/>
    </source>
</evidence>
<dbReference type="AlphaFoldDB" id="A0A8H5PPC3"/>
<feature type="compositionally biased region" description="Low complexity" evidence="1">
    <location>
        <begin position="11"/>
        <end position="28"/>
    </location>
</feature>
<feature type="region of interest" description="Disordered" evidence="1">
    <location>
        <begin position="79"/>
        <end position="105"/>
    </location>
</feature>
<feature type="region of interest" description="Disordered" evidence="1">
    <location>
        <begin position="1"/>
        <end position="36"/>
    </location>
</feature>
<evidence type="ECO:0000256" key="1">
    <source>
        <dbReference type="SAM" id="MobiDB-lite"/>
    </source>
</evidence>
<gene>
    <name evidence="2" type="ORF">FPANT_2797</name>
</gene>
<evidence type="ECO:0000313" key="2">
    <source>
        <dbReference type="EMBL" id="KAF5600052.1"/>
    </source>
</evidence>
<sequence length="105" mass="11628">MNGTQSPDAQKAANANTNGSNSNNSSLAAKKRKKDLKPIITMEGTNQPAGRITLHNLDFGELLGRTSLWHSPRDRWFYGSHGTIPKSPRRRWSDVANDPDTTQLL</sequence>
<keyword evidence="3" id="KW-1185">Reference proteome</keyword>
<accession>A0A8H5PPC3</accession>
<comment type="caution">
    <text evidence="2">The sequence shown here is derived from an EMBL/GenBank/DDBJ whole genome shotgun (WGS) entry which is preliminary data.</text>
</comment>